<name>A0ABW9LL76_9MYCO</name>
<dbReference type="Proteomes" id="UP001635816">
    <property type="component" value="Unassembled WGS sequence"/>
</dbReference>
<evidence type="ECO:0008006" key="3">
    <source>
        <dbReference type="Google" id="ProtNLM"/>
    </source>
</evidence>
<gene>
    <name evidence="1" type="ORF">ACK4CT_36305</name>
</gene>
<reference evidence="1 2" key="1">
    <citation type="submission" date="2024-12" db="EMBL/GenBank/DDBJ databases">
        <title>The coexistence of Mycolicibacterium septicum and Mycolicibacterium nivoides in clinical samples.</title>
        <authorList>
            <person name="Wang C."/>
            <person name="Feng Y."/>
            <person name="Zong Z."/>
        </authorList>
    </citation>
    <scope>NUCLEOTIDE SEQUENCE [LARGE SCALE GENOMIC DNA]</scope>
    <source>
        <strain evidence="1 2">120309</strain>
    </source>
</reference>
<protein>
    <recommendedName>
        <fullName evidence="3">PIN domain-containing protein</fullName>
    </recommendedName>
</protein>
<dbReference type="RefSeq" id="WP_409546003.1">
    <property type="nucleotide sequence ID" value="NZ_JBKBDD010000030.1"/>
</dbReference>
<keyword evidence="2" id="KW-1185">Reference proteome</keyword>
<proteinExistence type="predicted"/>
<evidence type="ECO:0000313" key="1">
    <source>
        <dbReference type="EMBL" id="MFN6548615.1"/>
    </source>
</evidence>
<comment type="caution">
    <text evidence="1">The sequence shown here is derived from an EMBL/GenBank/DDBJ whole genome shotgun (WGS) entry which is preliminary data.</text>
</comment>
<accession>A0ABW9LL76</accession>
<evidence type="ECO:0000313" key="2">
    <source>
        <dbReference type="Proteomes" id="UP001635816"/>
    </source>
</evidence>
<organism evidence="1 2">
    <name type="scientific">Mycolicibacterium nivoides</name>
    <dbReference type="NCBI Taxonomy" id="2487344"/>
    <lineage>
        <taxon>Bacteria</taxon>
        <taxon>Bacillati</taxon>
        <taxon>Actinomycetota</taxon>
        <taxon>Actinomycetes</taxon>
        <taxon>Mycobacteriales</taxon>
        <taxon>Mycobacteriaceae</taxon>
        <taxon>Mycolicibacterium</taxon>
    </lineage>
</organism>
<dbReference type="EMBL" id="JBKBDD010000030">
    <property type="protein sequence ID" value="MFN6548615.1"/>
    <property type="molecule type" value="Genomic_DNA"/>
</dbReference>
<sequence>MDVMFFGDFEFAHLERYGVALVNDTIRRIRAGGLRFPDNIPPVEGPHFVYEQGPHLFLGRKGRGALHIAWDTNLLIDYFAYGRELWDGESLSELLPGERGEQLEALQIIVSLWVLRDIRFHILQRTITDSKKKKLSAERRDQRLAAWHEFCAAIALVGDEGEYRGETLILPRSELDRALAHVPAGNDRDLVAAAVRNKVHVFLTRDKGVLRSRTALRPFGLHITSPQDLLEDLAVCGALSLDPPMNCLCRWVSI</sequence>